<evidence type="ECO:0000313" key="3">
    <source>
        <dbReference type="Proteomes" id="UP001054821"/>
    </source>
</evidence>
<sequence>MPKLGRAYLSWKEDKGREFIDPSLDDSSSSCKLLRCLQVALLCVQESPEDRPTMLEVYSMLKTDIEPVPTPTKMAFSGQGSVENTSTPQQGSCSVNDAQISELQPR</sequence>
<evidence type="ECO:0008006" key="4">
    <source>
        <dbReference type="Google" id="ProtNLM"/>
    </source>
</evidence>
<dbReference type="SUPFAM" id="SSF56112">
    <property type="entry name" value="Protein kinase-like (PK-like)"/>
    <property type="match status" value="1"/>
</dbReference>
<evidence type="ECO:0000313" key="2">
    <source>
        <dbReference type="EMBL" id="KAI5320771.1"/>
    </source>
</evidence>
<evidence type="ECO:0000256" key="1">
    <source>
        <dbReference type="SAM" id="MobiDB-lite"/>
    </source>
</evidence>
<reference evidence="2 3" key="1">
    <citation type="journal article" date="2022" name="G3 (Bethesda)">
        <title>Whole-genome sequence and methylome profiling of the almond [Prunus dulcis (Mill.) D.A. Webb] cultivar 'Nonpareil'.</title>
        <authorList>
            <person name="D'Amico-Willman K.M."/>
            <person name="Ouma W.Z."/>
            <person name="Meulia T."/>
            <person name="Sideli G.M."/>
            <person name="Gradziel T.M."/>
            <person name="Fresnedo-Ramirez J."/>
        </authorList>
    </citation>
    <scope>NUCLEOTIDE SEQUENCE [LARGE SCALE GENOMIC DNA]</scope>
    <source>
        <strain evidence="2">Clone GOH B32 T37-40</strain>
    </source>
</reference>
<proteinExistence type="predicted"/>
<protein>
    <recommendedName>
        <fullName evidence="4">S-locus lectin protein kinase family protein</fullName>
    </recommendedName>
</protein>
<dbReference type="AlphaFoldDB" id="A0AAD4VAD3"/>
<keyword evidence="3" id="KW-1185">Reference proteome</keyword>
<dbReference type="Proteomes" id="UP001054821">
    <property type="component" value="Chromosome 7"/>
</dbReference>
<dbReference type="EMBL" id="JAJFAZ020000007">
    <property type="protein sequence ID" value="KAI5320771.1"/>
    <property type="molecule type" value="Genomic_DNA"/>
</dbReference>
<gene>
    <name evidence="2" type="ORF">L3X38_040479</name>
</gene>
<organism evidence="2 3">
    <name type="scientific">Prunus dulcis</name>
    <name type="common">Almond</name>
    <name type="synonym">Amygdalus dulcis</name>
    <dbReference type="NCBI Taxonomy" id="3755"/>
    <lineage>
        <taxon>Eukaryota</taxon>
        <taxon>Viridiplantae</taxon>
        <taxon>Streptophyta</taxon>
        <taxon>Embryophyta</taxon>
        <taxon>Tracheophyta</taxon>
        <taxon>Spermatophyta</taxon>
        <taxon>Magnoliopsida</taxon>
        <taxon>eudicotyledons</taxon>
        <taxon>Gunneridae</taxon>
        <taxon>Pentapetalae</taxon>
        <taxon>rosids</taxon>
        <taxon>fabids</taxon>
        <taxon>Rosales</taxon>
        <taxon>Rosaceae</taxon>
        <taxon>Amygdaloideae</taxon>
        <taxon>Amygdaleae</taxon>
        <taxon>Prunus</taxon>
    </lineage>
</organism>
<feature type="region of interest" description="Disordered" evidence="1">
    <location>
        <begin position="69"/>
        <end position="106"/>
    </location>
</feature>
<dbReference type="PANTHER" id="PTHR27006:SF606">
    <property type="entry name" value="INTERLEUKIN-1 RECEPTOR-ASSOCIATED KINASE 4"/>
    <property type="match status" value="1"/>
</dbReference>
<name>A0AAD4VAD3_PRUDU</name>
<dbReference type="Gene3D" id="1.10.510.10">
    <property type="entry name" value="Transferase(Phosphotransferase) domain 1"/>
    <property type="match status" value="1"/>
</dbReference>
<accession>A0AAD4VAD3</accession>
<feature type="compositionally biased region" description="Polar residues" evidence="1">
    <location>
        <begin position="78"/>
        <end position="106"/>
    </location>
</feature>
<dbReference type="PANTHER" id="PTHR27006">
    <property type="entry name" value="PROMASTIGOTE SURFACE ANTIGEN PROTEIN PSA"/>
    <property type="match status" value="1"/>
</dbReference>
<dbReference type="InterPro" id="IPR011009">
    <property type="entry name" value="Kinase-like_dom_sf"/>
</dbReference>
<comment type="caution">
    <text evidence="2">The sequence shown here is derived from an EMBL/GenBank/DDBJ whole genome shotgun (WGS) entry which is preliminary data.</text>
</comment>